<dbReference type="SUPFAM" id="SSF58038">
    <property type="entry name" value="SNARE fusion complex"/>
    <property type="match status" value="1"/>
</dbReference>
<keyword evidence="3" id="KW-0812">Transmembrane</keyword>
<proteinExistence type="predicted"/>
<keyword evidence="5" id="KW-1133">Transmembrane helix</keyword>
<evidence type="ECO:0000313" key="9">
    <source>
        <dbReference type="Proteomes" id="UP000319731"/>
    </source>
</evidence>
<keyword evidence="7" id="KW-0175">Coiled coil</keyword>
<dbReference type="GO" id="GO:0006888">
    <property type="term" value="P:endoplasmic reticulum to Golgi vesicle-mediated transport"/>
    <property type="evidence" value="ECO:0007669"/>
    <property type="project" value="TreeGrafter"/>
</dbReference>
<evidence type="ECO:0000313" key="8">
    <source>
        <dbReference type="EMBL" id="TPX34755.1"/>
    </source>
</evidence>
<dbReference type="GO" id="GO:0031201">
    <property type="term" value="C:SNARE complex"/>
    <property type="evidence" value="ECO:0007669"/>
    <property type="project" value="TreeGrafter"/>
</dbReference>
<dbReference type="GO" id="GO:0005794">
    <property type="term" value="C:Golgi apparatus"/>
    <property type="evidence" value="ECO:0007669"/>
    <property type="project" value="TreeGrafter"/>
</dbReference>
<dbReference type="PANTHER" id="PTHR21230">
    <property type="entry name" value="VESICLE TRANSPORT V-SNARE PROTEIN VTI1-RELATED"/>
    <property type="match status" value="1"/>
</dbReference>
<dbReference type="GO" id="GO:0000149">
    <property type="term" value="F:SNARE binding"/>
    <property type="evidence" value="ECO:0007669"/>
    <property type="project" value="TreeGrafter"/>
</dbReference>
<dbReference type="CDD" id="cd15863">
    <property type="entry name" value="SNARE_GS27"/>
    <property type="match status" value="1"/>
</dbReference>
<keyword evidence="4" id="KW-0653">Protein transport</keyword>
<dbReference type="STRING" id="1806994.A0A507CB44"/>
<evidence type="ECO:0000256" key="4">
    <source>
        <dbReference type="ARBA" id="ARBA00022927"/>
    </source>
</evidence>
<dbReference type="AlphaFoldDB" id="A0A507CB44"/>
<organism evidence="8 9">
    <name type="scientific">Synchytrium microbalum</name>
    <dbReference type="NCBI Taxonomy" id="1806994"/>
    <lineage>
        <taxon>Eukaryota</taxon>
        <taxon>Fungi</taxon>
        <taxon>Fungi incertae sedis</taxon>
        <taxon>Chytridiomycota</taxon>
        <taxon>Chytridiomycota incertae sedis</taxon>
        <taxon>Chytridiomycetes</taxon>
        <taxon>Synchytriales</taxon>
        <taxon>Synchytriaceae</taxon>
        <taxon>Synchytrium</taxon>
    </lineage>
</organism>
<dbReference type="Gene3D" id="1.20.5.110">
    <property type="match status" value="1"/>
</dbReference>
<dbReference type="PANTHER" id="PTHR21230:SF1">
    <property type="entry name" value="GOLGI SNAP RECEPTOR COMPLEX MEMBER 2"/>
    <property type="match status" value="1"/>
</dbReference>
<evidence type="ECO:0000256" key="5">
    <source>
        <dbReference type="ARBA" id="ARBA00022989"/>
    </source>
</evidence>
<dbReference type="GO" id="GO:0006906">
    <property type="term" value="P:vesicle fusion"/>
    <property type="evidence" value="ECO:0007669"/>
    <property type="project" value="TreeGrafter"/>
</dbReference>
<dbReference type="OrthoDB" id="158360at2759"/>
<dbReference type="RefSeq" id="XP_031025433.1">
    <property type="nucleotide sequence ID" value="XM_031168682.1"/>
</dbReference>
<dbReference type="Proteomes" id="UP000319731">
    <property type="component" value="Unassembled WGS sequence"/>
</dbReference>
<dbReference type="Pfam" id="PF12352">
    <property type="entry name" value="V-SNARE_C"/>
    <property type="match status" value="1"/>
</dbReference>
<protein>
    <submittedName>
        <fullName evidence="8">Uncharacterized protein</fullName>
    </submittedName>
</protein>
<dbReference type="GeneID" id="42003979"/>
<dbReference type="GO" id="GO:0005789">
    <property type="term" value="C:endoplasmic reticulum membrane"/>
    <property type="evidence" value="ECO:0007669"/>
    <property type="project" value="TreeGrafter"/>
</dbReference>
<dbReference type="GO" id="GO:0005484">
    <property type="term" value="F:SNAP receptor activity"/>
    <property type="evidence" value="ECO:0007669"/>
    <property type="project" value="TreeGrafter"/>
</dbReference>
<sequence>MAAILYNTITRQIAQLEQDLEKLNNDHSAGQISASLSALSKSLDEVESIARNEITTLKREKALVRASKIREDYTALRTTFEKWKVQYQAKLQEARDNARSELLNRKSSHANGAHSTDPLDQTSETSALLSYLSQESNTLSTSSTNMDRLIQMGSSALSELYDQRSMLKSTQRTLLDVANRLGVSNDLIRRIERRSKEDAWILCGGIVVTVLVMLQEADEHALADPSIAKYSLSVLQISASLSGQSKSPDEKNELPTLKMETAQARSRAVDEHQSPQTFFKQSYPSVSSSFATMLQQAWTIYDYVSLLHSQCIRTSSIAANFLLYAVTILGSIKRPDTK</sequence>
<evidence type="ECO:0000256" key="1">
    <source>
        <dbReference type="ARBA" id="ARBA00004211"/>
    </source>
</evidence>
<dbReference type="GO" id="GO:0015031">
    <property type="term" value="P:protein transport"/>
    <property type="evidence" value="ECO:0007669"/>
    <property type="project" value="UniProtKB-KW"/>
</dbReference>
<accession>A0A507CB44</accession>
<dbReference type="GO" id="GO:0012507">
    <property type="term" value="C:ER to Golgi transport vesicle membrane"/>
    <property type="evidence" value="ECO:0007669"/>
    <property type="project" value="TreeGrafter"/>
</dbReference>
<evidence type="ECO:0000256" key="3">
    <source>
        <dbReference type="ARBA" id="ARBA00022692"/>
    </source>
</evidence>
<dbReference type="EMBL" id="QEAO01000012">
    <property type="protein sequence ID" value="TPX34755.1"/>
    <property type="molecule type" value="Genomic_DNA"/>
</dbReference>
<reference evidence="8 9" key="1">
    <citation type="journal article" date="2019" name="Sci. Rep.">
        <title>Comparative genomics of chytrid fungi reveal insights into the obligate biotrophic and pathogenic lifestyle of Synchytrium endobioticum.</title>
        <authorList>
            <person name="van de Vossenberg B.T.L.H."/>
            <person name="Warris S."/>
            <person name="Nguyen H.D.T."/>
            <person name="van Gent-Pelzer M.P.E."/>
            <person name="Joly D.L."/>
            <person name="van de Geest H.C."/>
            <person name="Bonants P.J.M."/>
            <person name="Smith D.S."/>
            <person name="Levesque C.A."/>
            <person name="van der Lee T.A.J."/>
        </authorList>
    </citation>
    <scope>NUCLEOTIDE SEQUENCE [LARGE SCALE GENOMIC DNA]</scope>
    <source>
        <strain evidence="8 9">JEL517</strain>
    </source>
</reference>
<evidence type="ECO:0000256" key="7">
    <source>
        <dbReference type="SAM" id="Coils"/>
    </source>
</evidence>
<gene>
    <name evidence="8" type="ORF">SmJEL517_g02754</name>
</gene>
<keyword evidence="9" id="KW-1185">Reference proteome</keyword>
<comment type="caution">
    <text evidence="8">The sequence shown here is derived from an EMBL/GenBank/DDBJ whole genome shotgun (WGS) entry which is preliminary data.</text>
</comment>
<dbReference type="GO" id="GO:0031902">
    <property type="term" value="C:late endosome membrane"/>
    <property type="evidence" value="ECO:0007669"/>
    <property type="project" value="TreeGrafter"/>
</dbReference>
<comment type="subcellular location">
    <subcellularLocation>
        <location evidence="1">Membrane</location>
        <topology evidence="1">Single-pass type IV membrane protein</topology>
    </subcellularLocation>
</comment>
<keyword evidence="2" id="KW-0813">Transport</keyword>
<feature type="coiled-coil region" evidence="7">
    <location>
        <begin position="6"/>
        <end position="33"/>
    </location>
</feature>
<evidence type="ECO:0000256" key="6">
    <source>
        <dbReference type="ARBA" id="ARBA00023136"/>
    </source>
</evidence>
<evidence type="ECO:0000256" key="2">
    <source>
        <dbReference type="ARBA" id="ARBA00022448"/>
    </source>
</evidence>
<keyword evidence="6" id="KW-0472">Membrane</keyword>
<name>A0A507CB44_9FUNG</name>